<dbReference type="PROSITE" id="PS51698">
    <property type="entry name" value="U_BOX"/>
    <property type="match status" value="1"/>
</dbReference>
<reference evidence="14" key="2">
    <citation type="submission" date="2023-06" db="EMBL/GenBank/DDBJ databases">
        <authorList>
            <person name="Ma L."/>
            <person name="Liu K.-W."/>
            <person name="Li Z."/>
            <person name="Hsiao Y.-Y."/>
            <person name="Qi Y."/>
            <person name="Fu T."/>
            <person name="Tang G."/>
            <person name="Zhang D."/>
            <person name="Sun W.-H."/>
            <person name="Liu D.-K."/>
            <person name="Li Y."/>
            <person name="Chen G.-Z."/>
            <person name="Liu X.-D."/>
            <person name="Liao X.-Y."/>
            <person name="Jiang Y.-T."/>
            <person name="Yu X."/>
            <person name="Hao Y."/>
            <person name="Huang J."/>
            <person name="Zhao X.-W."/>
            <person name="Ke S."/>
            <person name="Chen Y.-Y."/>
            <person name="Wu W.-L."/>
            <person name="Hsu J.-L."/>
            <person name="Lin Y.-F."/>
            <person name="Huang M.-D."/>
            <person name="Li C.-Y."/>
            <person name="Huang L."/>
            <person name="Wang Z.-W."/>
            <person name="Zhao X."/>
            <person name="Zhong W.-Y."/>
            <person name="Peng D.-H."/>
            <person name="Ahmad S."/>
            <person name="Lan S."/>
            <person name="Zhang J.-S."/>
            <person name="Tsai W.-C."/>
            <person name="Van De Peer Y."/>
            <person name="Liu Z.-J."/>
        </authorList>
    </citation>
    <scope>NUCLEOTIDE SEQUENCE</scope>
    <source>
        <strain evidence="14">CP</strain>
        <tissue evidence="14">Leaves</tissue>
    </source>
</reference>
<evidence type="ECO:0000313" key="14">
    <source>
        <dbReference type="EMBL" id="KAK1286046.1"/>
    </source>
</evidence>
<dbReference type="InterPro" id="IPR008271">
    <property type="entry name" value="Ser/Thr_kinase_AS"/>
</dbReference>
<evidence type="ECO:0000256" key="3">
    <source>
        <dbReference type="ARBA" id="ARBA00012483"/>
    </source>
</evidence>
<evidence type="ECO:0000256" key="1">
    <source>
        <dbReference type="ARBA" id="ARBA00000900"/>
    </source>
</evidence>
<dbReference type="PROSITE" id="PS00107">
    <property type="entry name" value="PROTEIN_KINASE_ATP"/>
    <property type="match status" value="1"/>
</dbReference>
<protein>
    <recommendedName>
        <fullName evidence="3">RING-type E3 ubiquitin transferase</fullName>
        <ecNumber evidence="3">2.3.2.27</ecNumber>
    </recommendedName>
</protein>
<keyword evidence="7" id="KW-0418">Kinase</keyword>
<feature type="domain" description="U-box" evidence="13">
    <location>
        <begin position="738"/>
        <end position="812"/>
    </location>
</feature>
<evidence type="ECO:0000256" key="9">
    <source>
        <dbReference type="ARBA" id="ARBA00022840"/>
    </source>
</evidence>
<feature type="binding site" evidence="10">
    <location>
        <position position="492"/>
    </location>
    <ligand>
        <name>ATP</name>
        <dbReference type="ChEBI" id="CHEBI:30616"/>
    </ligand>
</feature>
<evidence type="ECO:0000256" key="11">
    <source>
        <dbReference type="SAM" id="Coils"/>
    </source>
</evidence>
<dbReference type="GO" id="GO:0005524">
    <property type="term" value="F:ATP binding"/>
    <property type="evidence" value="ECO:0007669"/>
    <property type="project" value="UniProtKB-UniRule"/>
</dbReference>
<dbReference type="Pfam" id="PF04564">
    <property type="entry name" value="U-box"/>
    <property type="match status" value="1"/>
</dbReference>
<comment type="pathway">
    <text evidence="2">Protein modification; protein ubiquitination.</text>
</comment>
<dbReference type="Gene3D" id="3.30.40.10">
    <property type="entry name" value="Zinc/RING finger domain, C3HC4 (zinc finger)"/>
    <property type="match status" value="1"/>
</dbReference>
<comment type="caution">
    <text evidence="14">The sequence shown here is derived from an EMBL/GenBank/DDBJ whole genome shotgun (WGS) entry which is preliminary data.</text>
</comment>
<reference evidence="14" key="1">
    <citation type="journal article" date="2023" name="Nat. Commun.">
        <title>Diploid and tetraploid genomes of Acorus and the evolution of monocots.</title>
        <authorList>
            <person name="Ma L."/>
            <person name="Liu K.W."/>
            <person name="Li Z."/>
            <person name="Hsiao Y.Y."/>
            <person name="Qi Y."/>
            <person name="Fu T."/>
            <person name="Tang G.D."/>
            <person name="Zhang D."/>
            <person name="Sun W.H."/>
            <person name="Liu D.K."/>
            <person name="Li Y."/>
            <person name="Chen G.Z."/>
            <person name="Liu X.D."/>
            <person name="Liao X.Y."/>
            <person name="Jiang Y.T."/>
            <person name="Yu X."/>
            <person name="Hao Y."/>
            <person name="Huang J."/>
            <person name="Zhao X.W."/>
            <person name="Ke S."/>
            <person name="Chen Y.Y."/>
            <person name="Wu W.L."/>
            <person name="Hsu J.L."/>
            <person name="Lin Y.F."/>
            <person name="Huang M.D."/>
            <person name="Li C.Y."/>
            <person name="Huang L."/>
            <person name="Wang Z.W."/>
            <person name="Zhao X."/>
            <person name="Zhong W.Y."/>
            <person name="Peng D.H."/>
            <person name="Ahmad S."/>
            <person name="Lan S."/>
            <person name="Zhang J.S."/>
            <person name="Tsai W.C."/>
            <person name="Van de Peer Y."/>
            <person name="Liu Z.J."/>
        </authorList>
    </citation>
    <scope>NUCLEOTIDE SEQUENCE</scope>
    <source>
        <strain evidence="14">CP</strain>
    </source>
</reference>
<sequence>MELLHPSPPNHHHSAADLRHSLGLLGPNPSADGGAERIHVAVGKSMEKTLALLIWTFKRFGCREITLLHVHRPSPTIPTLLGNLPATQGNEEMVSAHRSKEKEQTERVLLRYLSICRKAQVQASVVFLESVHVPKGIVDLLSKHGVRKLVMGAKLDNSMKVNRRSSKATYTAKNAPPFSEIWFVSGDEHIWTREAYEDRNSLPTICHPIVLTKRSWSDLSLRRDVSVMPTYDDMGLLGTESSITDDGCEMGSQSSTSSNDSEPFSYAAISMSSEYCIKDEDVRQILSDWLEDARKEFERSKIETFTEQMKCKESEFKALEIFNRIRDLEVARLCEVKRRNEIEDALKTAKQEQEVMTEQRDEALRELQNAMTTATILESHAHEAARRRDEATEELKLIQASIAALQFEKQKIRQQREEALSTLERWRMFRNMSQKCDKFTSFTGDIPEFVEFSYSDLQIATCDFSESFKIGQGANGCVYKGEMLGRTVAVKKLRAPNMQGWSEFQQEVHVLSKMRHPHLVTLIGVCPEACSLVYEYFPNGSLQDHLFHNKTGSPPLTWKTRARIASETSRALLFLHSSKPEKIIHGDLKLKNIFLDSNFNCKIGDFGICRLVPEECVDFSIFRRNTELKGSFRYTDPDSQRTGELTPKSDVYSFGIIVLQLLTGRPPIGLIGDVKRATMGGRLSSILDPSAGDWPMPMAMGLAELGLRCSEMNARDRPELTPSMVREVELLHVAEERPVPAFFLCPIFQENMHDPQVAADGFTYEGEAIRGWLENGRETSPMTNLKLDHLDLIPNHALRFAIYDWLCQSSQS</sequence>
<evidence type="ECO:0000259" key="12">
    <source>
        <dbReference type="PROSITE" id="PS50011"/>
    </source>
</evidence>
<dbReference type="SMART" id="SM00504">
    <property type="entry name" value="Ubox"/>
    <property type="match status" value="1"/>
</dbReference>
<dbReference type="SMART" id="SM00220">
    <property type="entry name" value="S_TKc"/>
    <property type="match status" value="1"/>
</dbReference>
<evidence type="ECO:0000256" key="8">
    <source>
        <dbReference type="ARBA" id="ARBA00022786"/>
    </source>
</evidence>
<dbReference type="GO" id="GO:0004674">
    <property type="term" value="F:protein serine/threonine kinase activity"/>
    <property type="evidence" value="ECO:0007669"/>
    <property type="project" value="UniProtKB-KW"/>
</dbReference>
<keyword evidence="11" id="KW-0175">Coiled coil</keyword>
<dbReference type="PROSITE" id="PS00108">
    <property type="entry name" value="PROTEIN_KINASE_ST"/>
    <property type="match status" value="1"/>
</dbReference>
<evidence type="ECO:0000259" key="13">
    <source>
        <dbReference type="PROSITE" id="PS51698"/>
    </source>
</evidence>
<dbReference type="InterPro" id="IPR014729">
    <property type="entry name" value="Rossmann-like_a/b/a_fold"/>
</dbReference>
<evidence type="ECO:0000256" key="7">
    <source>
        <dbReference type="ARBA" id="ARBA00022777"/>
    </source>
</evidence>
<dbReference type="InterPro" id="IPR051348">
    <property type="entry name" value="U-box_ubiquitin_ligases"/>
</dbReference>
<dbReference type="InterPro" id="IPR011009">
    <property type="entry name" value="Kinase-like_dom_sf"/>
</dbReference>
<dbReference type="Proteomes" id="UP001180020">
    <property type="component" value="Unassembled WGS sequence"/>
</dbReference>
<dbReference type="Pfam" id="PF07714">
    <property type="entry name" value="PK_Tyr_Ser-Thr"/>
    <property type="match status" value="1"/>
</dbReference>
<dbReference type="InterPro" id="IPR000719">
    <property type="entry name" value="Prot_kinase_dom"/>
</dbReference>
<dbReference type="PANTHER" id="PTHR45647">
    <property type="entry name" value="OS02G0152300 PROTEIN"/>
    <property type="match status" value="1"/>
</dbReference>
<keyword evidence="9 10" id="KW-0067">ATP-binding</keyword>
<dbReference type="PANTHER" id="PTHR45647:SF43">
    <property type="entry name" value="OS10G0100500 PROTEIN"/>
    <property type="match status" value="1"/>
</dbReference>
<dbReference type="AlphaFoldDB" id="A0AAV9CAT4"/>
<dbReference type="Gene3D" id="3.40.50.620">
    <property type="entry name" value="HUPs"/>
    <property type="match status" value="1"/>
</dbReference>
<feature type="coiled-coil region" evidence="11">
    <location>
        <begin position="339"/>
        <end position="422"/>
    </location>
</feature>
<dbReference type="InterPro" id="IPR013083">
    <property type="entry name" value="Znf_RING/FYVE/PHD"/>
</dbReference>
<evidence type="ECO:0000256" key="6">
    <source>
        <dbReference type="ARBA" id="ARBA00022741"/>
    </source>
</evidence>
<dbReference type="SUPFAM" id="SSF56112">
    <property type="entry name" value="Protein kinase-like (PK-like)"/>
    <property type="match status" value="1"/>
</dbReference>
<dbReference type="EMBL" id="JAUJYO010000020">
    <property type="protein sequence ID" value="KAK1286046.1"/>
    <property type="molecule type" value="Genomic_DNA"/>
</dbReference>
<dbReference type="GO" id="GO:0061630">
    <property type="term" value="F:ubiquitin protein ligase activity"/>
    <property type="evidence" value="ECO:0007669"/>
    <property type="project" value="UniProtKB-EC"/>
</dbReference>
<dbReference type="PROSITE" id="PS50011">
    <property type="entry name" value="PROTEIN_KINASE_DOM"/>
    <property type="match status" value="1"/>
</dbReference>
<dbReference type="CDD" id="cd06503">
    <property type="entry name" value="ATP-synt_Fo_b"/>
    <property type="match status" value="1"/>
</dbReference>
<evidence type="ECO:0000313" key="15">
    <source>
        <dbReference type="Proteomes" id="UP001180020"/>
    </source>
</evidence>
<keyword evidence="4" id="KW-0723">Serine/threonine-protein kinase</keyword>
<dbReference type="EC" id="2.3.2.27" evidence="3"/>
<dbReference type="InterPro" id="IPR017441">
    <property type="entry name" value="Protein_kinase_ATP_BS"/>
</dbReference>
<dbReference type="InterPro" id="IPR003613">
    <property type="entry name" value="Ubox_domain"/>
</dbReference>
<keyword evidence="6 10" id="KW-0547">Nucleotide-binding</keyword>
<evidence type="ECO:0000256" key="10">
    <source>
        <dbReference type="PROSITE-ProRule" id="PRU10141"/>
    </source>
</evidence>
<dbReference type="GO" id="GO:0016567">
    <property type="term" value="P:protein ubiquitination"/>
    <property type="evidence" value="ECO:0007669"/>
    <property type="project" value="InterPro"/>
</dbReference>
<keyword evidence="15" id="KW-1185">Reference proteome</keyword>
<organism evidence="14 15">
    <name type="scientific">Acorus calamus</name>
    <name type="common">Sweet flag</name>
    <dbReference type="NCBI Taxonomy" id="4465"/>
    <lineage>
        <taxon>Eukaryota</taxon>
        <taxon>Viridiplantae</taxon>
        <taxon>Streptophyta</taxon>
        <taxon>Embryophyta</taxon>
        <taxon>Tracheophyta</taxon>
        <taxon>Spermatophyta</taxon>
        <taxon>Magnoliopsida</taxon>
        <taxon>Liliopsida</taxon>
        <taxon>Acoraceae</taxon>
        <taxon>Acorus</taxon>
    </lineage>
</organism>
<accession>A0AAV9CAT4</accession>
<dbReference type="InterPro" id="IPR001245">
    <property type="entry name" value="Ser-Thr/Tyr_kinase_cat_dom"/>
</dbReference>
<keyword evidence="5" id="KW-0808">Transferase</keyword>
<name>A0AAV9CAT4_ACOCL</name>
<dbReference type="CDD" id="cd16655">
    <property type="entry name" value="RING-Ubox_WDSUB1-like"/>
    <property type="match status" value="1"/>
</dbReference>
<dbReference type="Gene3D" id="1.10.510.10">
    <property type="entry name" value="Transferase(Phosphotransferase) domain 1"/>
    <property type="match status" value="1"/>
</dbReference>
<feature type="domain" description="Protein kinase" evidence="12">
    <location>
        <begin position="464"/>
        <end position="731"/>
    </location>
</feature>
<comment type="catalytic activity">
    <reaction evidence="1">
        <text>S-ubiquitinyl-[E2 ubiquitin-conjugating enzyme]-L-cysteine + [acceptor protein]-L-lysine = [E2 ubiquitin-conjugating enzyme]-L-cysteine + N(6)-ubiquitinyl-[acceptor protein]-L-lysine.</text>
        <dbReference type="EC" id="2.3.2.27"/>
    </reaction>
</comment>
<evidence type="ECO:0000256" key="4">
    <source>
        <dbReference type="ARBA" id="ARBA00022527"/>
    </source>
</evidence>
<keyword evidence="8" id="KW-0833">Ubl conjugation pathway</keyword>
<gene>
    <name evidence="14" type="primary">PUB33</name>
    <name evidence="14" type="ORF">QJS10_CPB20g01033</name>
</gene>
<dbReference type="Gene3D" id="3.30.200.20">
    <property type="entry name" value="Phosphorylase Kinase, domain 1"/>
    <property type="match status" value="1"/>
</dbReference>
<evidence type="ECO:0000256" key="5">
    <source>
        <dbReference type="ARBA" id="ARBA00022679"/>
    </source>
</evidence>
<dbReference type="CDD" id="cd01989">
    <property type="entry name" value="USP_STK_Ubox_N"/>
    <property type="match status" value="1"/>
</dbReference>
<proteinExistence type="predicted"/>
<dbReference type="SUPFAM" id="SSF52402">
    <property type="entry name" value="Adenine nucleotide alpha hydrolases-like"/>
    <property type="match status" value="1"/>
</dbReference>
<evidence type="ECO:0000256" key="2">
    <source>
        <dbReference type="ARBA" id="ARBA00004906"/>
    </source>
</evidence>
<dbReference type="SUPFAM" id="SSF57850">
    <property type="entry name" value="RING/U-box"/>
    <property type="match status" value="1"/>
</dbReference>